<dbReference type="GO" id="GO:0050479">
    <property type="term" value="F:glyceryl-ether monooxygenase activity"/>
    <property type="evidence" value="ECO:0007669"/>
    <property type="project" value="TreeGrafter"/>
</dbReference>
<feature type="transmembrane region" description="Helical" evidence="6">
    <location>
        <begin position="92"/>
        <end position="113"/>
    </location>
</feature>
<dbReference type="STRING" id="1124188.SAMN05444377_11934"/>
<dbReference type="InterPro" id="IPR051689">
    <property type="entry name" value="Sterol_desaturase/TMEM195"/>
</dbReference>
<dbReference type="Proteomes" id="UP000184147">
    <property type="component" value="Unassembled WGS sequence"/>
</dbReference>
<feature type="transmembrane region" description="Helical" evidence="6">
    <location>
        <begin position="150"/>
        <end position="170"/>
    </location>
</feature>
<evidence type="ECO:0000256" key="4">
    <source>
        <dbReference type="ARBA" id="ARBA00023002"/>
    </source>
</evidence>
<accession>A0A1M5EGR3</accession>
<keyword evidence="5 6" id="KW-0472">Membrane</keyword>
<dbReference type="GO" id="GO:0005506">
    <property type="term" value="F:iron ion binding"/>
    <property type="evidence" value="ECO:0007669"/>
    <property type="project" value="InterPro"/>
</dbReference>
<dbReference type="AlphaFoldDB" id="A0A1M5EGR3"/>
<keyword evidence="3 6" id="KW-1133">Transmembrane helix</keyword>
<dbReference type="PANTHER" id="PTHR21624:SF3">
    <property type="entry name" value="FATTY ACID HYDROXYLASE DOMAIN-CONTAINING PROTEIN"/>
    <property type="match status" value="1"/>
</dbReference>
<evidence type="ECO:0000313" key="8">
    <source>
        <dbReference type="EMBL" id="SHF78425.1"/>
    </source>
</evidence>
<evidence type="ECO:0000256" key="3">
    <source>
        <dbReference type="ARBA" id="ARBA00022989"/>
    </source>
</evidence>
<gene>
    <name evidence="8" type="ORF">SAMN05444377_11934</name>
</gene>
<dbReference type="OrthoDB" id="9770329at2"/>
<evidence type="ECO:0000256" key="6">
    <source>
        <dbReference type="SAM" id="Phobius"/>
    </source>
</evidence>
<name>A0A1M5EGR3_9FLAO</name>
<evidence type="ECO:0000256" key="2">
    <source>
        <dbReference type="ARBA" id="ARBA00022692"/>
    </source>
</evidence>
<evidence type="ECO:0000256" key="5">
    <source>
        <dbReference type="ARBA" id="ARBA00023136"/>
    </source>
</evidence>
<keyword evidence="9" id="KW-1185">Reference proteome</keyword>
<evidence type="ECO:0000259" key="7">
    <source>
        <dbReference type="Pfam" id="PF04116"/>
    </source>
</evidence>
<dbReference type="GO" id="GO:0008610">
    <property type="term" value="P:lipid biosynthetic process"/>
    <property type="evidence" value="ECO:0007669"/>
    <property type="project" value="InterPro"/>
</dbReference>
<proteinExistence type="predicted"/>
<comment type="subcellular location">
    <subcellularLocation>
        <location evidence="1">Endomembrane system</location>
        <topology evidence="1">Multi-pass membrane protein</topology>
    </subcellularLocation>
</comment>
<dbReference type="EMBL" id="FQVQ01000019">
    <property type="protein sequence ID" value="SHF78425.1"/>
    <property type="molecule type" value="Genomic_DNA"/>
</dbReference>
<dbReference type="InterPro" id="IPR006694">
    <property type="entry name" value="Fatty_acid_hydroxylase"/>
</dbReference>
<dbReference type="GO" id="GO:0006643">
    <property type="term" value="P:membrane lipid metabolic process"/>
    <property type="evidence" value="ECO:0007669"/>
    <property type="project" value="TreeGrafter"/>
</dbReference>
<dbReference type="GO" id="GO:0012505">
    <property type="term" value="C:endomembrane system"/>
    <property type="evidence" value="ECO:0007669"/>
    <property type="project" value="UniProtKB-SubCell"/>
</dbReference>
<evidence type="ECO:0000313" key="9">
    <source>
        <dbReference type="Proteomes" id="UP000184147"/>
    </source>
</evidence>
<sequence>MENFIAYFSTIPSSHRAALLAGGIALFWLFESAAPFIRFTYSKWQHAGINLFFTGTTILVNFALAFVLLRTADYSVQHEIGLLNLLPEMPSWLFLLVGLLGLDFFGAYLAHFVEHRWYPLWRFHLIHHTDTYLDTTSGNRHHPGESVIRFAFTCIGVLIVGCPMWLVFLYQSLSVVMTQFNHANIGLPKKLDRWMSYILVSPDMHKVHHHYQLPYTDSNYGNIFSLWDRILGTYRHLDREQIVYGIDTHQDPNEHNRLSNLLQIPFQPLRKPTHKPE</sequence>
<protein>
    <submittedName>
        <fullName evidence="8">Sterol desaturase/sphingolipid hydroxylase, fatty acid hydroxylase superfamily</fullName>
    </submittedName>
</protein>
<keyword evidence="4" id="KW-0560">Oxidoreductase</keyword>
<evidence type="ECO:0000256" key="1">
    <source>
        <dbReference type="ARBA" id="ARBA00004127"/>
    </source>
</evidence>
<dbReference type="Pfam" id="PF04116">
    <property type="entry name" value="FA_hydroxylase"/>
    <property type="match status" value="1"/>
</dbReference>
<dbReference type="RefSeq" id="WP_073365237.1">
    <property type="nucleotide sequence ID" value="NZ_FQVQ01000019.1"/>
</dbReference>
<reference evidence="8 9" key="1">
    <citation type="submission" date="2016-11" db="EMBL/GenBank/DDBJ databases">
        <authorList>
            <person name="Jaros S."/>
            <person name="Januszkiewicz K."/>
            <person name="Wedrychowicz H."/>
        </authorList>
    </citation>
    <scope>NUCLEOTIDE SEQUENCE [LARGE SCALE GENOMIC DNA]</scope>
    <source>
        <strain evidence="8 9">DSM 25660</strain>
    </source>
</reference>
<dbReference type="GO" id="GO:0016020">
    <property type="term" value="C:membrane"/>
    <property type="evidence" value="ECO:0007669"/>
    <property type="project" value="GOC"/>
</dbReference>
<dbReference type="PANTHER" id="PTHR21624">
    <property type="entry name" value="STEROL DESATURASE-RELATED PROTEIN"/>
    <property type="match status" value="1"/>
</dbReference>
<keyword evidence="2 6" id="KW-0812">Transmembrane</keyword>
<organism evidence="8 9">
    <name type="scientific">Flavobacterium fontis</name>
    <dbReference type="NCBI Taxonomy" id="1124188"/>
    <lineage>
        <taxon>Bacteria</taxon>
        <taxon>Pseudomonadati</taxon>
        <taxon>Bacteroidota</taxon>
        <taxon>Flavobacteriia</taxon>
        <taxon>Flavobacteriales</taxon>
        <taxon>Flavobacteriaceae</taxon>
        <taxon>Flavobacterium</taxon>
    </lineage>
</organism>
<feature type="transmembrane region" description="Helical" evidence="6">
    <location>
        <begin position="17"/>
        <end position="37"/>
    </location>
</feature>
<feature type="transmembrane region" description="Helical" evidence="6">
    <location>
        <begin position="49"/>
        <end position="72"/>
    </location>
</feature>
<feature type="domain" description="Fatty acid hydroxylase" evidence="7">
    <location>
        <begin position="96"/>
        <end position="233"/>
    </location>
</feature>